<gene>
    <name evidence="2" type="ORF">PoB_002698600</name>
</gene>
<organism evidence="2 3">
    <name type="scientific">Plakobranchus ocellatus</name>
    <dbReference type="NCBI Taxonomy" id="259542"/>
    <lineage>
        <taxon>Eukaryota</taxon>
        <taxon>Metazoa</taxon>
        <taxon>Spiralia</taxon>
        <taxon>Lophotrochozoa</taxon>
        <taxon>Mollusca</taxon>
        <taxon>Gastropoda</taxon>
        <taxon>Heterobranchia</taxon>
        <taxon>Euthyneura</taxon>
        <taxon>Panpulmonata</taxon>
        <taxon>Sacoglossa</taxon>
        <taxon>Placobranchoidea</taxon>
        <taxon>Plakobranchidae</taxon>
        <taxon>Plakobranchus</taxon>
    </lineage>
</organism>
<accession>A0AAV4A150</accession>
<dbReference type="AlphaFoldDB" id="A0AAV4A150"/>
<comment type="caution">
    <text evidence="2">The sequence shown here is derived from an EMBL/GenBank/DDBJ whole genome shotgun (WGS) entry which is preliminary data.</text>
</comment>
<protein>
    <submittedName>
        <fullName evidence="2">Uncharacterized protein</fullName>
    </submittedName>
</protein>
<evidence type="ECO:0000256" key="1">
    <source>
        <dbReference type="SAM" id="MobiDB-lite"/>
    </source>
</evidence>
<name>A0AAV4A150_9GAST</name>
<reference evidence="2 3" key="1">
    <citation type="journal article" date="2021" name="Elife">
        <title>Chloroplast acquisition without the gene transfer in kleptoplastic sea slugs, Plakobranchus ocellatus.</title>
        <authorList>
            <person name="Maeda T."/>
            <person name="Takahashi S."/>
            <person name="Yoshida T."/>
            <person name="Shimamura S."/>
            <person name="Takaki Y."/>
            <person name="Nagai Y."/>
            <person name="Toyoda A."/>
            <person name="Suzuki Y."/>
            <person name="Arimoto A."/>
            <person name="Ishii H."/>
            <person name="Satoh N."/>
            <person name="Nishiyama T."/>
            <person name="Hasebe M."/>
            <person name="Maruyama T."/>
            <person name="Minagawa J."/>
            <person name="Obokata J."/>
            <person name="Shigenobu S."/>
        </authorList>
    </citation>
    <scope>NUCLEOTIDE SEQUENCE [LARGE SCALE GENOMIC DNA]</scope>
</reference>
<sequence length="344" mass="38391">MATSNDLLIKQRSVIEFLAAEGCSAANIHARMKTVESSKRPSRPAWSERSKQRAVKRVLDNLPDDNARRELAVHKVLRTIGSVTNPAPASAQLETVPEDVEPEPVSVISKLERAVKSRRVVIQNATDFFAFCKTHLVKPDQVDGKCSHYRRNFILVRSEEIQRKAKDELYPVKGTRAFHSIKSIGELELKVRPLTCFCHGCETGTMNCDNDSHVELWKVVKIKIKRHALVDDSSVPTIEQNLRVQSNFASPTPNSSNGVPSSASIVMEPFSQHVNQETPSSKDGTSSLVYQGQEDNNHPAEDLEGSQVMEDDADVQRFLENLVQEACEEVTDSSRNLFADIMNL</sequence>
<dbReference type="EMBL" id="BLXT01003105">
    <property type="protein sequence ID" value="GFO00481.1"/>
    <property type="molecule type" value="Genomic_DNA"/>
</dbReference>
<proteinExistence type="predicted"/>
<feature type="region of interest" description="Disordered" evidence="1">
    <location>
        <begin position="273"/>
        <end position="305"/>
    </location>
</feature>
<evidence type="ECO:0000313" key="2">
    <source>
        <dbReference type="EMBL" id="GFO00481.1"/>
    </source>
</evidence>
<dbReference type="Proteomes" id="UP000735302">
    <property type="component" value="Unassembled WGS sequence"/>
</dbReference>
<evidence type="ECO:0000313" key="3">
    <source>
        <dbReference type="Proteomes" id="UP000735302"/>
    </source>
</evidence>
<feature type="compositionally biased region" description="Polar residues" evidence="1">
    <location>
        <begin position="273"/>
        <end position="294"/>
    </location>
</feature>
<keyword evidence="3" id="KW-1185">Reference proteome</keyword>